<dbReference type="EMBL" id="CM047748">
    <property type="protein sequence ID" value="KAJ0015180.1"/>
    <property type="molecule type" value="Genomic_DNA"/>
</dbReference>
<name>A0ACC0XDS1_9ROSI</name>
<sequence>MSGHGYNYKGYSEYNGLGPQTDTWSKPNSYASDHVCKPVIVDAEGRKHPVVNNPDYNTSYCITKTETVVQQVHSPFSSDHKHSSPTKFEYEPVKEYGYGENQWHKPTTDYGYGENKWHKPSTGYGYGDDKWHKPSSPVHDRPQKVEEFLTKVQTEASRPRFGPLSGSHWRQTPTTGNHGNTGYGDYQNENYDDYHRKNGIGTEPTMITSGGWARPSHTGWASPPDTSLSKPTNDIGAAMEHLTVVAKPTTFTTSPDSTTSQYSRVSVPISSSPTRPLF</sequence>
<comment type="caution">
    <text evidence="1">The sequence shown here is derived from an EMBL/GenBank/DDBJ whole genome shotgun (WGS) entry which is preliminary data.</text>
</comment>
<protein>
    <submittedName>
        <fullName evidence="1">Uncharacterized protein</fullName>
    </submittedName>
</protein>
<organism evidence="1 2">
    <name type="scientific">Pistacia integerrima</name>
    <dbReference type="NCBI Taxonomy" id="434235"/>
    <lineage>
        <taxon>Eukaryota</taxon>
        <taxon>Viridiplantae</taxon>
        <taxon>Streptophyta</taxon>
        <taxon>Embryophyta</taxon>
        <taxon>Tracheophyta</taxon>
        <taxon>Spermatophyta</taxon>
        <taxon>Magnoliopsida</taxon>
        <taxon>eudicotyledons</taxon>
        <taxon>Gunneridae</taxon>
        <taxon>Pentapetalae</taxon>
        <taxon>rosids</taxon>
        <taxon>malvids</taxon>
        <taxon>Sapindales</taxon>
        <taxon>Anacardiaceae</taxon>
        <taxon>Pistacia</taxon>
    </lineage>
</organism>
<evidence type="ECO:0000313" key="1">
    <source>
        <dbReference type="EMBL" id="KAJ0015180.1"/>
    </source>
</evidence>
<gene>
    <name evidence="1" type="ORF">Pint_20600</name>
</gene>
<accession>A0ACC0XDS1</accession>
<reference evidence="2" key="1">
    <citation type="journal article" date="2023" name="G3 (Bethesda)">
        <title>Genome assembly and association tests identify interacting loci associated with vigor, precocity, and sex in interspecific pistachio rootstocks.</title>
        <authorList>
            <person name="Palmer W."/>
            <person name="Jacygrad E."/>
            <person name="Sagayaradj S."/>
            <person name="Cavanaugh K."/>
            <person name="Han R."/>
            <person name="Bertier L."/>
            <person name="Beede B."/>
            <person name="Kafkas S."/>
            <person name="Golino D."/>
            <person name="Preece J."/>
            <person name="Michelmore R."/>
        </authorList>
    </citation>
    <scope>NUCLEOTIDE SEQUENCE [LARGE SCALE GENOMIC DNA]</scope>
</reference>
<dbReference type="Proteomes" id="UP001163603">
    <property type="component" value="Chromosome 13"/>
</dbReference>
<keyword evidence="2" id="KW-1185">Reference proteome</keyword>
<proteinExistence type="predicted"/>
<evidence type="ECO:0000313" key="2">
    <source>
        <dbReference type="Proteomes" id="UP001163603"/>
    </source>
</evidence>